<feature type="compositionally biased region" description="Acidic residues" evidence="13">
    <location>
        <begin position="184"/>
        <end position="193"/>
    </location>
</feature>
<dbReference type="AlphaFoldDB" id="L8H6A6"/>
<evidence type="ECO:0000256" key="3">
    <source>
        <dbReference type="ARBA" id="ARBA00022679"/>
    </source>
</evidence>
<dbReference type="PROSITE" id="PS50146">
    <property type="entry name" value="DAGK"/>
    <property type="match status" value="1"/>
</dbReference>
<dbReference type="RefSeq" id="XP_004344068.1">
    <property type="nucleotide sequence ID" value="XM_004344018.1"/>
</dbReference>
<evidence type="ECO:0000256" key="4">
    <source>
        <dbReference type="ARBA" id="ARBA00022723"/>
    </source>
</evidence>
<evidence type="ECO:0000313" key="17">
    <source>
        <dbReference type="Proteomes" id="UP000011083"/>
    </source>
</evidence>
<evidence type="ECO:0000256" key="8">
    <source>
        <dbReference type="ARBA" id="ARBA00022777"/>
    </source>
</evidence>
<dbReference type="PANTHER" id="PTHR11255:SF54">
    <property type="entry name" value="DIACYLGLYCEROL KINASE THETA"/>
    <property type="match status" value="1"/>
</dbReference>
<evidence type="ECO:0000256" key="12">
    <source>
        <dbReference type="RuleBase" id="RU361128"/>
    </source>
</evidence>
<dbReference type="Pfam" id="PF00609">
    <property type="entry name" value="DAGK_acc"/>
    <property type="match status" value="1"/>
</dbReference>
<dbReference type="PROSITE" id="PS50081">
    <property type="entry name" value="ZF_DAG_PE_2"/>
    <property type="match status" value="2"/>
</dbReference>
<dbReference type="EMBL" id="KB007909">
    <property type="protein sequence ID" value="ELR20665.1"/>
    <property type="molecule type" value="Genomic_DNA"/>
</dbReference>
<keyword evidence="11" id="KW-0472">Membrane</keyword>
<dbReference type="Pfam" id="PF00130">
    <property type="entry name" value="C1_1"/>
    <property type="match status" value="2"/>
</dbReference>
<dbReference type="GO" id="GO:0007200">
    <property type="term" value="P:phospholipase C-activating G protein-coupled receptor signaling pathway"/>
    <property type="evidence" value="ECO:0007669"/>
    <property type="project" value="InterPro"/>
</dbReference>
<dbReference type="InterPro" id="IPR000756">
    <property type="entry name" value="Diacylglycerol_kin_accessory"/>
</dbReference>
<dbReference type="PROSITE" id="PS00479">
    <property type="entry name" value="ZF_DAG_PE_1"/>
    <property type="match status" value="2"/>
</dbReference>
<accession>L8H6A6</accession>
<evidence type="ECO:0000256" key="9">
    <source>
        <dbReference type="ARBA" id="ARBA00022833"/>
    </source>
</evidence>
<evidence type="ECO:0000256" key="13">
    <source>
        <dbReference type="SAM" id="MobiDB-lite"/>
    </source>
</evidence>
<feature type="domain" description="Phorbol-ester/DAG-type" evidence="14">
    <location>
        <begin position="259"/>
        <end position="309"/>
    </location>
</feature>
<keyword evidence="4" id="KW-0479">Metal-binding</keyword>
<keyword evidence="7" id="KW-0863">Zinc-finger</keyword>
<dbReference type="InterPro" id="IPR016064">
    <property type="entry name" value="NAD/diacylglycerol_kinase_sf"/>
</dbReference>
<dbReference type="KEGG" id="acan:ACA1_054100"/>
<dbReference type="CDD" id="cd20805">
    <property type="entry name" value="C1_DGK_rpt2"/>
    <property type="match status" value="1"/>
</dbReference>
<dbReference type="SMART" id="SM00109">
    <property type="entry name" value="C1"/>
    <property type="match status" value="2"/>
</dbReference>
<dbReference type="Gene3D" id="3.30.60.20">
    <property type="match status" value="2"/>
</dbReference>
<comment type="similarity">
    <text evidence="2 12">Belongs to the eukaryotic diacylglycerol kinase family.</text>
</comment>
<dbReference type="GO" id="GO:0004143">
    <property type="term" value="F:ATP-dependent diacylglycerol kinase activity"/>
    <property type="evidence" value="ECO:0007669"/>
    <property type="project" value="UniProtKB-EC"/>
</dbReference>
<evidence type="ECO:0000256" key="7">
    <source>
        <dbReference type="ARBA" id="ARBA00022771"/>
    </source>
</evidence>
<keyword evidence="6 12" id="KW-0547">Nucleotide-binding</keyword>
<dbReference type="VEuPathDB" id="AmoebaDB:ACA1_054100"/>
<dbReference type="Pfam" id="PF00781">
    <property type="entry name" value="DAGK_cat"/>
    <property type="match status" value="1"/>
</dbReference>
<keyword evidence="3 12" id="KW-0808">Transferase</keyword>
<sequence length="685" mass="75796">MEALRTFLLAEERPDRDPTLAMKVGGHVLVPTRFNKPSHCDHCGLMIWGLIGKQGLSCTECRYKCHYECEEKTTKLCKETTAHPPVPGLAAPGVHEFASIDLYAKGLLLGDILYCNVCRRSILNALGGLQCVDKADVNCVIPFLPQTADKADENDDLPETVPLPSEFLQDQQKSIPAPSAKPADDDEEEEEQEARDGNGEKEKEKEKEIEKKKSRSARRRDSKRKTKAKHERLGRPIDTGVEEWERSPKAGPTVLATWPHHWVEGNLPSSALCMFCAESITSGSKMSGYRCYWCGGMVHSECRRLSTVCTFGKRADIILPPFCISPYQDSARPHIAWKIHPEKLPAVCQRPLLVFINPRSGGQQGELIIRGLKSLINPLQIFDLRNGGPKPGLETFGALVEAGRDFAILGCGGDGTIGWICSELDKTGWPVERMPSELLEEIERAHTVLLDRWRITITRTHHRDADEKEIDSLDLAEELPGESLQKVYIANNYFSVGIDAKVALEFHLARESRPERFTSRGVNKLKYFELGAAALFDGCAGLSKNLTLEVDGCEIAIPRSVEGVIVTNLPSWAGGTNLWDPPEEGSKPISHSDRMIEVVGLKGAAHLGMIKAKQTLLSGGPIQLAQGREVSLTLKEQAVPVQVDGEPWLQQPCTIRIVHHSQVPMLRRRGEPDYPSAPTGSTFLL</sequence>
<dbReference type="SMART" id="SM00046">
    <property type="entry name" value="DAGKc"/>
    <property type="match status" value="1"/>
</dbReference>
<feature type="compositionally biased region" description="Basic residues" evidence="13">
    <location>
        <begin position="212"/>
        <end position="232"/>
    </location>
</feature>
<dbReference type="GO" id="GO:0005524">
    <property type="term" value="F:ATP binding"/>
    <property type="evidence" value="ECO:0007669"/>
    <property type="project" value="UniProtKB-KW"/>
</dbReference>
<evidence type="ECO:0000259" key="14">
    <source>
        <dbReference type="PROSITE" id="PS50081"/>
    </source>
</evidence>
<keyword evidence="8 12" id="KW-0418">Kinase</keyword>
<proteinExistence type="inferred from homology"/>
<evidence type="ECO:0000256" key="2">
    <source>
        <dbReference type="ARBA" id="ARBA00009280"/>
    </source>
</evidence>
<evidence type="ECO:0000256" key="5">
    <source>
        <dbReference type="ARBA" id="ARBA00022737"/>
    </source>
</evidence>
<evidence type="ECO:0000256" key="1">
    <source>
        <dbReference type="ARBA" id="ARBA00004370"/>
    </source>
</evidence>
<dbReference type="GeneID" id="14921534"/>
<dbReference type="Proteomes" id="UP000011083">
    <property type="component" value="Unassembled WGS sequence"/>
</dbReference>
<feature type="compositionally biased region" description="Basic and acidic residues" evidence="13">
    <location>
        <begin position="194"/>
        <end position="211"/>
    </location>
</feature>
<dbReference type="GO" id="GO:0016020">
    <property type="term" value="C:membrane"/>
    <property type="evidence" value="ECO:0007669"/>
    <property type="project" value="UniProtKB-SubCell"/>
</dbReference>
<keyword evidence="17" id="KW-1185">Reference proteome</keyword>
<dbReference type="Gene3D" id="2.60.200.40">
    <property type="match status" value="1"/>
</dbReference>
<protein>
    <recommendedName>
        <fullName evidence="12">Diacylglycerol kinase</fullName>
        <shortName evidence="12">DAG kinase</shortName>
        <ecNumber evidence="12">2.7.1.107</ecNumber>
    </recommendedName>
</protein>
<evidence type="ECO:0000259" key="15">
    <source>
        <dbReference type="PROSITE" id="PS50146"/>
    </source>
</evidence>
<dbReference type="SUPFAM" id="SSF57889">
    <property type="entry name" value="Cysteine-rich domain"/>
    <property type="match status" value="2"/>
</dbReference>
<evidence type="ECO:0000256" key="10">
    <source>
        <dbReference type="ARBA" id="ARBA00022840"/>
    </source>
</evidence>
<feature type="domain" description="DAGKc" evidence="15">
    <location>
        <begin position="347"/>
        <end position="435"/>
    </location>
</feature>
<dbReference type="SMART" id="SM00045">
    <property type="entry name" value="DAGKa"/>
    <property type="match status" value="1"/>
</dbReference>
<dbReference type="Gene3D" id="3.40.50.10330">
    <property type="entry name" value="Probable inorganic polyphosphate/atp-NAD kinase, domain 1"/>
    <property type="match status" value="1"/>
</dbReference>
<gene>
    <name evidence="16" type="ORF">ACA1_054100</name>
</gene>
<comment type="catalytic activity">
    <reaction evidence="12">
        <text>a 1,2-diacyl-sn-glycerol + ATP = a 1,2-diacyl-sn-glycero-3-phosphate + ADP + H(+)</text>
        <dbReference type="Rhea" id="RHEA:10272"/>
        <dbReference type="ChEBI" id="CHEBI:15378"/>
        <dbReference type="ChEBI" id="CHEBI:17815"/>
        <dbReference type="ChEBI" id="CHEBI:30616"/>
        <dbReference type="ChEBI" id="CHEBI:58608"/>
        <dbReference type="ChEBI" id="CHEBI:456216"/>
        <dbReference type="EC" id="2.7.1.107"/>
    </reaction>
</comment>
<dbReference type="CDD" id="cd00029">
    <property type="entry name" value="C1"/>
    <property type="match status" value="1"/>
</dbReference>
<dbReference type="GO" id="GO:0008270">
    <property type="term" value="F:zinc ion binding"/>
    <property type="evidence" value="ECO:0007669"/>
    <property type="project" value="UniProtKB-KW"/>
</dbReference>
<reference evidence="16 17" key="1">
    <citation type="journal article" date="2013" name="Genome Biol.">
        <title>Genome of Acanthamoeba castellanii highlights extensive lateral gene transfer and early evolution of tyrosine kinase signaling.</title>
        <authorList>
            <person name="Clarke M."/>
            <person name="Lohan A.J."/>
            <person name="Liu B."/>
            <person name="Lagkouvardos I."/>
            <person name="Roy S."/>
            <person name="Zafar N."/>
            <person name="Bertelli C."/>
            <person name="Schilde C."/>
            <person name="Kianianmomeni A."/>
            <person name="Burglin T.R."/>
            <person name="Frech C."/>
            <person name="Turcotte B."/>
            <person name="Kopec K.O."/>
            <person name="Synnott J.M."/>
            <person name="Choo C."/>
            <person name="Paponov I."/>
            <person name="Finkler A."/>
            <person name="Soon Heng Tan C."/>
            <person name="Hutchins A.P."/>
            <person name="Weinmeier T."/>
            <person name="Rattei T."/>
            <person name="Chu J.S."/>
            <person name="Gimenez G."/>
            <person name="Irimia M."/>
            <person name="Rigden D.J."/>
            <person name="Fitzpatrick D.A."/>
            <person name="Lorenzo-Morales J."/>
            <person name="Bateman A."/>
            <person name="Chiu C.H."/>
            <person name="Tang P."/>
            <person name="Hegemann P."/>
            <person name="Fromm H."/>
            <person name="Raoult D."/>
            <person name="Greub G."/>
            <person name="Miranda-Saavedra D."/>
            <person name="Chen N."/>
            <person name="Nash P."/>
            <person name="Ginger M.L."/>
            <person name="Horn M."/>
            <person name="Schaap P."/>
            <person name="Caler L."/>
            <person name="Loftus B."/>
        </authorList>
    </citation>
    <scope>NUCLEOTIDE SEQUENCE [LARGE SCALE GENOMIC DNA]</scope>
    <source>
        <strain evidence="16 17">Neff</strain>
    </source>
</reference>
<dbReference type="InterPro" id="IPR001206">
    <property type="entry name" value="Diacylglycerol_kinase_cat_dom"/>
</dbReference>
<feature type="region of interest" description="Disordered" evidence="13">
    <location>
        <begin position="150"/>
        <end position="234"/>
    </location>
</feature>
<comment type="subcellular location">
    <subcellularLocation>
        <location evidence="1">Membrane</location>
    </subcellularLocation>
</comment>
<dbReference type="InterPro" id="IPR017438">
    <property type="entry name" value="ATP-NAD_kinase_N"/>
</dbReference>
<dbReference type="InterPro" id="IPR037607">
    <property type="entry name" value="DGK"/>
</dbReference>
<evidence type="ECO:0000313" key="16">
    <source>
        <dbReference type="EMBL" id="ELR20665.1"/>
    </source>
</evidence>
<dbReference type="SUPFAM" id="SSF111331">
    <property type="entry name" value="NAD kinase/diacylglycerol kinase-like"/>
    <property type="match status" value="1"/>
</dbReference>
<keyword evidence="10 12" id="KW-0067">ATP-binding</keyword>
<feature type="domain" description="Phorbol-ester/DAG-type" evidence="14">
    <location>
        <begin position="26"/>
        <end position="77"/>
    </location>
</feature>
<dbReference type="PANTHER" id="PTHR11255">
    <property type="entry name" value="DIACYLGLYCEROL KINASE"/>
    <property type="match status" value="1"/>
</dbReference>
<dbReference type="OrthoDB" id="242257at2759"/>
<evidence type="ECO:0000256" key="11">
    <source>
        <dbReference type="ARBA" id="ARBA00023136"/>
    </source>
</evidence>
<evidence type="ECO:0000256" key="6">
    <source>
        <dbReference type="ARBA" id="ARBA00022741"/>
    </source>
</evidence>
<dbReference type="InterPro" id="IPR020454">
    <property type="entry name" value="DAG/PE-bd"/>
</dbReference>
<dbReference type="PRINTS" id="PR00008">
    <property type="entry name" value="DAGPEDOMAIN"/>
</dbReference>
<keyword evidence="9" id="KW-0862">Zinc</keyword>
<name>L8H6A6_ACACF</name>
<organism evidence="16 17">
    <name type="scientific">Acanthamoeba castellanii (strain ATCC 30010 / Neff)</name>
    <dbReference type="NCBI Taxonomy" id="1257118"/>
    <lineage>
        <taxon>Eukaryota</taxon>
        <taxon>Amoebozoa</taxon>
        <taxon>Discosea</taxon>
        <taxon>Longamoebia</taxon>
        <taxon>Centramoebida</taxon>
        <taxon>Acanthamoebidae</taxon>
        <taxon>Acanthamoeba</taxon>
    </lineage>
</organism>
<dbReference type="EC" id="2.7.1.107" evidence="12"/>
<dbReference type="InterPro" id="IPR046349">
    <property type="entry name" value="C1-like_sf"/>
</dbReference>
<dbReference type="InterPro" id="IPR002219">
    <property type="entry name" value="PKC_DAG/PE"/>
</dbReference>
<keyword evidence="5" id="KW-0677">Repeat</keyword>
<dbReference type="STRING" id="1257118.L8H6A6"/>